<keyword evidence="1" id="KW-0472">Membrane</keyword>
<evidence type="ECO:0000313" key="2">
    <source>
        <dbReference type="EMBL" id="KZC09153.1"/>
    </source>
</evidence>
<dbReference type="Proteomes" id="UP000076502">
    <property type="component" value="Unassembled WGS sequence"/>
</dbReference>
<feature type="transmembrane region" description="Helical" evidence="1">
    <location>
        <begin position="200"/>
        <end position="223"/>
    </location>
</feature>
<dbReference type="AlphaFoldDB" id="A0A154PBE3"/>
<feature type="non-terminal residue" evidence="2">
    <location>
        <position position="1"/>
    </location>
</feature>
<keyword evidence="3" id="KW-1185">Reference proteome</keyword>
<protein>
    <submittedName>
        <fullName evidence="2">Uncharacterized protein</fullName>
    </submittedName>
</protein>
<accession>A0A154PBE3</accession>
<evidence type="ECO:0000313" key="3">
    <source>
        <dbReference type="Proteomes" id="UP000076502"/>
    </source>
</evidence>
<proteinExistence type="predicted"/>
<reference evidence="2 3" key="1">
    <citation type="submission" date="2015-07" db="EMBL/GenBank/DDBJ databases">
        <title>The genome of Dufourea novaeangliae.</title>
        <authorList>
            <person name="Pan H."/>
            <person name="Kapheim K."/>
        </authorList>
    </citation>
    <scope>NUCLEOTIDE SEQUENCE [LARGE SCALE GENOMIC DNA]</scope>
    <source>
        <strain evidence="2">0120121106</strain>
        <tissue evidence="2">Whole body</tissue>
    </source>
</reference>
<evidence type="ECO:0000256" key="1">
    <source>
        <dbReference type="SAM" id="Phobius"/>
    </source>
</evidence>
<name>A0A154PBE3_DUFNO</name>
<keyword evidence="1" id="KW-1133">Transmembrane helix</keyword>
<dbReference type="EMBL" id="KQ434867">
    <property type="protein sequence ID" value="KZC09153.1"/>
    <property type="molecule type" value="Genomic_DNA"/>
</dbReference>
<gene>
    <name evidence="2" type="ORF">WN55_00753</name>
</gene>
<keyword evidence="1" id="KW-0812">Transmembrane</keyword>
<organism evidence="2 3">
    <name type="scientific">Dufourea novaeangliae</name>
    <name type="common">Sweat bee</name>
    <dbReference type="NCBI Taxonomy" id="178035"/>
    <lineage>
        <taxon>Eukaryota</taxon>
        <taxon>Metazoa</taxon>
        <taxon>Ecdysozoa</taxon>
        <taxon>Arthropoda</taxon>
        <taxon>Hexapoda</taxon>
        <taxon>Insecta</taxon>
        <taxon>Pterygota</taxon>
        <taxon>Neoptera</taxon>
        <taxon>Endopterygota</taxon>
        <taxon>Hymenoptera</taxon>
        <taxon>Apocrita</taxon>
        <taxon>Aculeata</taxon>
        <taxon>Apoidea</taxon>
        <taxon>Anthophila</taxon>
        <taxon>Halictidae</taxon>
        <taxon>Rophitinae</taxon>
        <taxon>Dufourea</taxon>
    </lineage>
</organism>
<sequence>IFFFRFLFVSTVRKVAVEVRGRRGHVAVLRGRDHAPERPSIEHQHRWTPLEPWIAALTLPVTVAGLAQRDVAVRVVVAESYHSSILLTMLLASFDVLRPVAGPGSLVVQKSTYAKLLGRSSVPAGPVPGAGRFVAEYTIKPVAMVRGNWRICLTFRVAIVRPPRIIATLRHAAMFSSEDQTIWTVKQLRAAIHAFPVTIAVFYVAHHSGLCLAGIFLLLLLGVRSCNNNVQLINTRTIESVKMTDSRFRILQLLKS</sequence>